<feature type="compositionally biased region" description="Basic and acidic residues" evidence="1">
    <location>
        <begin position="184"/>
        <end position="209"/>
    </location>
</feature>
<dbReference type="PANTHER" id="PTHR14324">
    <property type="entry name" value="CONDENSIN-2 COMPLEX SUBUNIT H2"/>
    <property type="match status" value="1"/>
</dbReference>
<proteinExistence type="predicted"/>
<sequence>MSTTDELSTLIQNLQKCNNTNECINFDLVSTIQEFLNCLDKNEFEDLDKRISENENEKEKDHMNSFTSAAIFVENCVKVFGLKIEHLHNLAHNTLYNIHKESKNNNTNKKPLLTSYEEEYLFINEIRNLKNITNENEQVEDETLVKTIPLPTFLFSENVKKKENNEDNKKCSISNSQIMRLTEDELGKKKKEANEESVAKGKDRNKADMSDGLDSANERIEEQITEIELIEKNSINSLNFDKIFLENDGILLLDINDYNIFIDDQHDFSIKNKNSTILFEKYDFFSRHSTYISSNNLSKYIEPKKSVEDIYKIFTINDLLSEKLPSDIFLFKKHFSDYDFSLGILKNKKYVLNKFQDQKKYFYILDDNTHMDNNRPIQLLEKNDINKKLPNYYILNCYNIKNSKYFLTYMQPSQIVDIIKRNETGYRGDLTGESALFSPHENKQSINDAQDTTSNNDSNGSSAFDENASNLSNDQKLFNQIRIPDIYIQKLGLNFSYYHLEPLLYDLIKDLKKKKNVEKFFSISFSDENANYDYDILKDDEYQEGKDLEGATVEEKLTMDNFMDARSLNDDMNDDLPLEVFYKKDSGDGFFVPFDEDIHERVNKWNIFLEEKLELLRKQPRYDVDIYKKNIINYTMNCGDKIPFTNLIRDKEQYQICRNFLTILMLINTDVLNIKEIKRNHGFSNDVTNYEINIKKENVHEYLSASKRFKNTSFAIKDKKRKTEAKNGNKDIYPSKRKNEAKNG</sequence>
<dbReference type="InterPro" id="IPR031737">
    <property type="entry name" value="CNDH2_C"/>
</dbReference>
<reference evidence="3 4" key="1">
    <citation type="submission" date="2016-06" db="EMBL/GenBank/DDBJ databases">
        <authorList>
            <consortium name="Pathogen Informatics"/>
        </authorList>
    </citation>
    <scope>NUCLEOTIDE SEQUENCE [LARGE SCALE GENOMIC DNA]</scope>
    <source>
        <strain evidence="3">PmlGA01</strain>
    </source>
</reference>
<feature type="region of interest" description="Disordered" evidence="1">
    <location>
        <begin position="184"/>
        <end position="212"/>
    </location>
</feature>
<feature type="region of interest" description="Disordered" evidence="1">
    <location>
        <begin position="720"/>
        <end position="744"/>
    </location>
</feature>
<feature type="compositionally biased region" description="Low complexity" evidence="1">
    <location>
        <begin position="451"/>
        <end position="462"/>
    </location>
</feature>
<dbReference type="AlphaFoldDB" id="A0A1C3KAT4"/>
<evidence type="ECO:0000313" key="3">
    <source>
        <dbReference type="EMBL" id="SBT70660.1"/>
    </source>
</evidence>
<evidence type="ECO:0000256" key="1">
    <source>
        <dbReference type="SAM" id="MobiDB-lite"/>
    </source>
</evidence>
<feature type="region of interest" description="Disordered" evidence="1">
    <location>
        <begin position="441"/>
        <end position="466"/>
    </location>
</feature>
<dbReference type="EMBL" id="LT594492">
    <property type="protein sequence ID" value="SBT70660.1"/>
    <property type="molecule type" value="Genomic_DNA"/>
</dbReference>
<dbReference type="GO" id="GO:0005634">
    <property type="term" value="C:nucleus"/>
    <property type="evidence" value="ECO:0007669"/>
    <property type="project" value="TreeGrafter"/>
</dbReference>
<organism evidence="3 4">
    <name type="scientific">Plasmodium malariae</name>
    <dbReference type="NCBI Taxonomy" id="5858"/>
    <lineage>
        <taxon>Eukaryota</taxon>
        <taxon>Sar</taxon>
        <taxon>Alveolata</taxon>
        <taxon>Apicomplexa</taxon>
        <taxon>Aconoidasida</taxon>
        <taxon>Haemosporida</taxon>
        <taxon>Plasmodiidae</taxon>
        <taxon>Plasmodium</taxon>
        <taxon>Plasmodium (Plasmodium)</taxon>
    </lineage>
</organism>
<dbReference type="InterPro" id="IPR031739">
    <property type="entry name" value="Ncaph2"/>
</dbReference>
<dbReference type="GO" id="GO:0000796">
    <property type="term" value="C:condensin complex"/>
    <property type="evidence" value="ECO:0007669"/>
    <property type="project" value="TreeGrafter"/>
</dbReference>
<accession>A0A1C3KAT4</accession>
<dbReference type="GO" id="GO:0010032">
    <property type="term" value="P:meiotic chromosome condensation"/>
    <property type="evidence" value="ECO:0007669"/>
    <property type="project" value="TreeGrafter"/>
</dbReference>
<protein>
    <recommendedName>
        <fullName evidence="2">Condensin-2 complex subunit H2 C-terminal domain-containing protein</fullName>
    </recommendedName>
</protein>
<dbReference type="PANTHER" id="PTHR14324:SF3">
    <property type="entry name" value="CONDENSIN-2 COMPLEX SUBUNIT H2"/>
    <property type="match status" value="1"/>
</dbReference>
<dbReference type="Pfam" id="PF16858">
    <property type="entry name" value="CNDH2_C"/>
    <property type="match status" value="1"/>
</dbReference>
<gene>
    <name evidence="3" type="primary">PmlGA01_040020400</name>
    <name evidence="3" type="ORF">PMLGA01_040020400</name>
</gene>
<dbReference type="Proteomes" id="UP000219799">
    <property type="component" value="Chromosome 4"/>
</dbReference>
<feature type="domain" description="Condensin-2 complex subunit H2 C-terminal" evidence="2">
    <location>
        <begin position="598"/>
        <end position="683"/>
    </location>
</feature>
<dbReference type="VEuPathDB" id="PlasmoDB:PmUG01_04028400"/>
<feature type="compositionally biased region" description="Basic and acidic residues" evidence="1">
    <location>
        <begin position="724"/>
        <end position="744"/>
    </location>
</feature>
<dbReference type="GO" id="GO:0003682">
    <property type="term" value="F:chromatin binding"/>
    <property type="evidence" value="ECO:0007669"/>
    <property type="project" value="TreeGrafter"/>
</dbReference>
<name>A0A1C3KAT4_PLAMA</name>
<evidence type="ECO:0000259" key="2">
    <source>
        <dbReference type="Pfam" id="PF16858"/>
    </source>
</evidence>
<dbReference type="GO" id="GO:0051306">
    <property type="term" value="P:mitotic sister chromatid separation"/>
    <property type="evidence" value="ECO:0007669"/>
    <property type="project" value="TreeGrafter"/>
</dbReference>
<evidence type="ECO:0000313" key="4">
    <source>
        <dbReference type="Proteomes" id="UP000219799"/>
    </source>
</evidence>